<dbReference type="InterPro" id="IPR036010">
    <property type="entry name" value="2Fe-2S_ferredoxin-like_sf"/>
</dbReference>
<feature type="domain" description="FAD-binding FR-type" evidence="4">
    <location>
        <begin position="107"/>
        <end position="207"/>
    </location>
</feature>
<gene>
    <name evidence="5" type="ORF">SAMN04487960_10911</name>
</gene>
<dbReference type="Pfam" id="PF00111">
    <property type="entry name" value="Fer2"/>
    <property type="match status" value="1"/>
</dbReference>
<keyword evidence="5" id="KW-0223">Dioxygenase</keyword>
<dbReference type="Pfam" id="PF00970">
    <property type="entry name" value="FAD_binding_6"/>
    <property type="match status" value="1"/>
</dbReference>
<dbReference type="Proteomes" id="UP000199675">
    <property type="component" value="Unassembled WGS sequence"/>
</dbReference>
<dbReference type="PROSITE" id="PS51384">
    <property type="entry name" value="FAD_FR"/>
    <property type="match status" value="1"/>
</dbReference>
<proteinExistence type="predicted"/>
<evidence type="ECO:0000259" key="3">
    <source>
        <dbReference type="PROSITE" id="PS51085"/>
    </source>
</evidence>
<dbReference type="GO" id="GO:0051537">
    <property type="term" value="F:2 iron, 2 sulfur cluster binding"/>
    <property type="evidence" value="ECO:0007669"/>
    <property type="project" value="InterPro"/>
</dbReference>
<dbReference type="SUPFAM" id="SSF54292">
    <property type="entry name" value="2Fe-2S ferredoxin-like"/>
    <property type="match status" value="1"/>
</dbReference>
<dbReference type="PROSITE" id="PS51085">
    <property type="entry name" value="2FE2S_FER_2"/>
    <property type="match status" value="1"/>
</dbReference>
<evidence type="ECO:0000313" key="6">
    <source>
        <dbReference type="Proteomes" id="UP000199675"/>
    </source>
</evidence>
<dbReference type="RefSeq" id="WP_217634578.1">
    <property type="nucleotide sequence ID" value="NZ_FNNE01000009.1"/>
</dbReference>
<reference evidence="5 6" key="1">
    <citation type="submission" date="2016-10" db="EMBL/GenBank/DDBJ databases">
        <authorList>
            <person name="de Groot N.N."/>
        </authorList>
    </citation>
    <scope>NUCLEOTIDE SEQUENCE [LARGE SCALE GENOMIC DNA]</scope>
    <source>
        <strain evidence="5 6">CGMCC 1.7059</strain>
    </source>
</reference>
<dbReference type="AlphaFoldDB" id="A0A1H3BG12"/>
<evidence type="ECO:0000256" key="1">
    <source>
        <dbReference type="ARBA" id="ARBA00023014"/>
    </source>
</evidence>
<dbReference type="Gene3D" id="2.40.30.10">
    <property type="entry name" value="Translation factors"/>
    <property type="match status" value="1"/>
</dbReference>
<dbReference type="InterPro" id="IPR001709">
    <property type="entry name" value="Flavoprot_Pyr_Nucl_cyt_Rdtase"/>
</dbReference>
<protein>
    <submittedName>
        <fullName evidence="5">3-phenylpropionate/trans-cinnamate dioxygenase ferredoxin reductase subunit</fullName>
    </submittedName>
</protein>
<sequence length="353" mass="38595">MFSFFRNKKSAPAVRYADINGERVEVQPKETLLHAALRENIDFPHSCRVGGCASCKCRLVSGKVKELTDIGYILSDEELDQGYILACQSVPQSDVAIEVDLSAQKQRKKVTGRVVLQERLTHDITHLKIQLGETLGYRAGQYAELSIDSLPGVVRSYSFATPTQPDSSVSFFIRKVPGGQFSTEINEKDLIGQSVHLDGPAGDFWLRQSTAPMILIAGGSGLAPILAILRDALNEGCQRPVTLLFGAQTQGDLYALDQIREIEGRWHAPFEFSPILSREEETSAWQGARGYVTEAIPALELQGAEAYLCGPPAMIDAAESLLIAGGVDRKNIHADRFTTLADANKHVIAELVD</sequence>
<comment type="cofactor">
    <cofactor evidence="2">
        <name>[2Fe-2S] cluster</name>
        <dbReference type="ChEBI" id="CHEBI:190135"/>
    </cofactor>
</comment>
<dbReference type="PROSITE" id="PS00197">
    <property type="entry name" value="2FE2S_FER_1"/>
    <property type="match status" value="1"/>
</dbReference>
<evidence type="ECO:0000259" key="4">
    <source>
        <dbReference type="PROSITE" id="PS51384"/>
    </source>
</evidence>
<organism evidence="5 6">
    <name type="scientific">Marinobacter mobilis</name>
    <dbReference type="NCBI Taxonomy" id="488533"/>
    <lineage>
        <taxon>Bacteria</taxon>
        <taxon>Pseudomonadati</taxon>
        <taxon>Pseudomonadota</taxon>
        <taxon>Gammaproteobacteria</taxon>
        <taxon>Pseudomonadales</taxon>
        <taxon>Marinobacteraceae</taxon>
        <taxon>Marinobacter</taxon>
    </lineage>
</organism>
<dbReference type="InterPro" id="IPR001041">
    <property type="entry name" value="2Fe-2S_ferredoxin-type"/>
</dbReference>
<dbReference type="InterPro" id="IPR012675">
    <property type="entry name" value="Beta-grasp_dom_sf"/>
</dbReference>
<keyword evidence="6" id="KW-1185">Reference proteome</keyword>
<evidence type="ECO:0000313" key="5">
    <source>
        <dbReference type="EMBL" id="SDX40658.1"/>
    </source>
</evidence>
<dbReference type="SUPFAM" id="SSF52343">
    <property type="entry name" value="Ferredoxin reductase-like, C-terminal NADP-linked domain"/>
    <property type="match status" value="1"/>
</dbReference>
<dbReference type="SUPFAM" id="SSF63380">
    <property type="entry name" value="Riboflavin synthase domain-like"/>
    <property type="match status" value="1"/>
</dbReference>
<dbReference type="InterPro" id="IPR008333">
    <property type="entry name" value="Cbr1-like_FAD-bd_dom"/>
</dbReference>
<dbReference type="EMBL" id="FNNE01000009">
    <property type="protein sequence ID" value="SDX40658.1"/>
    <property type="molecule type" value="Genomic_DNA"/>
</dbReference>
<dbReference type="PANTHER" id="PTHR47354:SF5">
    <property type="entry name" value="PROTEIN RFBI"/>
    <property type="match status" value="1"/>
</dbReference>
<name>A0A1H3BG12_9GAMM</name>
<dbReference type="Gene3D" id="3.40.50.80">
    <property type="entry name" value="Nucleotide-binding domain of ferredoxin-NADP reductase (FNR) module"/>
    <property type="match status" value="1"/>
</dbReference>
<dbReference type="PRINTS" id="PR00410">
    <property type="entry name" value="PHEHYDRXLASE"/>
</dbReference>
<dbReference type="CDD" id="cd00207">
    <property type="entry name" value="fer2"/>
    <property type="match status" value="1"/>
</dbReference>
<dbReference type="InterPro" id="IPR006058">
    <property type="entry name" value="2Fe2S_fd_BS"/>
</dbReference>
<dbReference type="PRINTS" id="PR00371">
    <property type="entry name" value="FPNCR"/>
</dbReference>
<dbReference type="Pfam" id="PF00175">
    <property type="entry name" value="NAD_binding_1"/>
    <property type="match status" value="1"/>
</dbReference>
<keyword evidence="1" id="KW-0479">Metal-binding</keyword>
<feature type="domain" description="2Fe-2S ferredoxin-type" evidence="3">
    <location>
        <begin position="12"/>
        <end position="103"/>
    </location>
</feature>
<keyword evidence="5" id="KW-0560">Oxidoreductase</keyword>
<dbReference type="InterPro" id="IPR001433">
    <property type="entry name" value="OxRdtase_FAD/NAD-bd"/>
</dbReference>
<dbReference type="PANTHER" id="PTHR47354">
    <property type="entry name" value="NADH OXIDOREDUCTASE HCR"/>
    <property type="match status" value="1"/>
</dbReference>
<dbReference type="InterPro" id="IPR017938">
    <property type="entry name" value="Riboflavin_synthase-like_b-brl"/>
</dbReference>
<dbReference type="Gene3D" id="3.10.20.30">
    <property type="match status" value="1"/>
</dbReference>
<keyword evidence="1" id="KW-0411">Iron-sulfur</keyword>
<keyword evidence="1" id="KW-0408">Iron</keyword>
<dbReference type="InterPro" id="IPR050415">
    <property type="entry name" value="MRET"/>
</dbReference>
<accession>A0A1H3BG12</accession>
<dbReference type="GO" id="GO:0051213">
    <property type="term" value="F:dioxygenase activity"/>
    <property type="evidence" value="ECO:0007669"/>
    <property type="project" value="UniProtKB-KW"/>
</dbReference>
<dbReference type="InterPro" id="IPR039261">
    <property type="entry name" value="FNR_nucleotide-bd"/>
</dbReference>
<dbReference type="STRING" id="488533.SAMN04487960_10911"/>
<evidence type="ECO:0000256" key="2">
    <source>
        <dbReference type="ARBA" id="ARBA00034078"/>
    </source>
</evidence>
<dbReference type="InterPro" id="IPR017927">
    <property type="entry name" value="FAD-bd_FR_type"/>
</dbReference>